<dbReference type="OrthoDB" id="2626117at2"/>
<name>A0A1Z1FA67_9SPHN</name>
<feature type="domain" description="Carrier" evidence="1">
    <location>
        <begin position="10"/>
        <end position="91"/>
    </location>
</feature>
<sequence length="93" mass="10378">MNNAIPPATESADRKLRAILVDTLALEEERVSGFEDDTELFGAIPELDSQAVMGLLTEIEDRFGFIIDDEDVDGEMLETYGALLRFVMDRRPG</sequence>
<dbReference type="STRING" id="450378.GCA_001661675_01030"/>
<dbReference type="RefSeq" id="WP_066843572.1">
    <property type="nucleotide sequence ID" value="NZ_CP019602.1"/>
</dbReference>
<dbReference type="EMBL" id="CP019602">
    <property type="protein sequence ID" value="ARU15680.1"/>
    <property type="molecule type" value="Genomic_DNA"/>
</dbReference>
<dbReference type="SUPFAM" id="SSF47336">
    <property type="entry name" value="ACP-like"/>
    <property type="match status" value="1"/>
</dbReference>
<dbReference type="Gene3D" id="1.10.1200.10">
    <property type="entry name" value="ACP-like"/>
    <property type="match status" value="1"/>
</dbReference>
<protein>
    <submittedName>
        <fullName evidence="2">Acyl carrier protein</fullName>
    </submittedName>
</protein>
<evidence type="ECO:0000259" key="1">
    <source>
        <dbReference type="PROSITE" id="PS50075"/>
    </source>
</evidence>
<organism evidence="2 3">
    <name type="scientific">Croceicoccus marinus</name>
    <dbReference type="NCBI Taxonomy" id="450378"/>
    <lineage>
        <taxon>Bacteria</taxon>
        <taxon>Pseudomonadati</taxon>
        <taxon>Pseudomonadota</taxon>
        <taxon>Alphaproteobacteria</taxon>
        <taxon>Sphingomonadales</taxon>
        <taxon>Erythrobacteraceae</taxon>
        <taxon>Croceicoccus</taxon>
    </lineage>
</organism>
<dbReference type="InterPro" id="IPR009081">
    <property type="entry name" value="PP-bd_ACP"/>
</dbReference>
<dbReference type="KEGG" id="cman:A9D14_05160"/>
<reference evidence="2 3" key="1">
    <citation type="submission" date="2017-01" db="EMBL/GenBank/DDBJ databases">
        <title>Complete genome sequence of esterase-producing bacterium Croceicoccus marinus E4A9.</title>
        <authorList>
            <person name="Wu Y.-H."/>
            <person name="Cheng H."/>
            <person name="Xu L."/>
            <person name="Huo Y.-Y."/>
            <person name="Wang C.-S."/>
            <person name="Xu X.-W."/>
        </authorList>
    </citation>
    <scope>NUCLEOTIDE SEQUENCE [LARGE SCALE GENOMIC DNA]</scope>
    <source>
        <strain evidence="2 3">E4A9</strain>
    </source>
</reference>
<dbReference type="Proteomes" id="UP000195807">
    <property type="component" value="Chromosome"/>
</dbReference>
<accession>A0A1Z1FA67</accession>
<proteinExistence type="predicted"/>
<evidence type="ECO:0000313" key="2">
    <source>
        <dbReference type="EMBL" id="ARU15680.1"/>
    </source>
</evidence>
<keyword evidence="3" id="KW-1185">Reference proteome</keyword>
<dbReference type="Pfam" id="PF00550">
    <property type="entry name" value="PP-binding"/>
    <property type="match status" value="1"/>
</dbReference>
<dbReference type="AlphaFoldDB" id="A0A1Z1FA67"/>
<evidence type="ECO:0000313" key="3">
    <source>
        <dbReference type="Proteomes" id="UP000195807"/>
    </source>
</evidence>
<gene>
    <name evidence="2" type="ORF">A9D14_05160</name>
</gene>
<dbReference type="PROSITE" id="PS50075">
    <property type="entry name" value="CARRIER"/>
    <property type="match status" value="1"/>
</dbReference>
<dbReference type="InterPro" id="IPR036736">
    <property type="entry name" value="ACP-like_sf"/>
</dbReference>